<dbReference type="EMBL" id="OU963862">
    <property type="protein sequence ID" value="CAH0380469.1"/>
    <property type="molecule type" value="Genomic_DNA"/>
</dbReference>
<dbReference type="PANTHER" id="PTHR11328:SF49">
    <property type="entry name" value="MAJOR FACILITATOR SUPERFAMILY DOMAIN-CONTAINING PROTEIN 12-LIKE PROTEIN"/>
    <property type="match status" value="1"/>
</dbReference>
<comment type="similarity">
    <text evidence="1">Belongs to the major facilitator superfamily.</text>
</comment>
<reference evidence="3" key="1">
    <citation type="submission" date="2021-12" db="EMBL/GenBank/DDBJ databases">
        <authorList>
            <person name="King R."/>
        </authorList>
    </citation>
    <scope>NUCLEOTIDE SEQUENCE</scope>
</reference>
<protein>
    <recommendedName>
        <fullName evidence="5">Major facilitator superfamily domain-containing protein 12</fullName>
    </recommendedName>
</protein>
<sequence length="464" mass="51710">MAEKEDEIHSTAEDSPLLVDSSDLDEKETFRLAKYERYAYGLGHICNDVCAAMWFSYALIFYQIVIGFPPVYAGYLLFIGQTVDAMATPVVGTIIDRKGSRRAWHLFGSSMVCLSFPLIFNPRFATLWVQFIYYAACITIFQISWALVQISHLSLIPELTHVTEERAELTSIRYMSSVCSNITVYVFAWLFLHDSMGMRMDLIGPADSYKFQSLSFVVTFTGVIGTLLFHCFVHEKGSSASISNPSSNNQTFPRTESQYCCQSELYKVATLYTASRLFLTISMVYIPLYVNEAHVSDSGTLASVPLVSYIASLGASLLMRHQKSVFTDNSFNYFVGTLACIFGCLFVYFNPRSEETIVYIYIAAGLFGVGSAITTVVSLCITANLVGPNTERGAFVYSLVTFADKLLNGLAIVIIEFLKCDKMQMQMSECAHYYRDVLALVNGVLSVIGYLVLLTLPNMLLVSS</sequence>
<evidence type="ECO:0000313" key="3">
    <source>
        <dbReference type="EMBL" id="CAH0380469.1"/>
    </source>
</evidence>
<feature type="transmembrane region" description="Helical" evidence="2">
    <location>
        <begin position="438"/>
        <end position="462"/>
    </location>
</feature>
<keyword evidence="2" id="KW-0812">Transmembrane</keyword>
<feature type="transmembrane region" description="Helical" evidence="2">
    <location>
        <begin position="302"/>
        <end position="319"/>
    </location>
</feature>
<dbReference type="InterPro" id="IPR039672">
    <property type="entry name" value="MFS_2"/>
</dbReference>
<dbReference type="SUPFAM" id="SSF103473">
    <property type="entry name" value="MFS general substrate transporter"/>
    <property type="match status" value="1"/>
</dbReference>
<feature type="transmembrane region" description="Helical" evidence="2">
    <location>
        <begin position="103"/>
        <end position="120"/>
    </location>
</feature>
<feature type="transmembrane region" description="Helical" evidence="2">
    <location>
        <begin position="357"/>
        <end position="382"/>
    </location>
</feature>
<dbReference type="Proteomes" id="UP001152759">
    <property type="component" value="Chromosome 1"/>
</dbReference>
<feature type="transmembrane region" description="Helical" evidence="2">
    <location>
        <begin position="132"/>
        <end position="153"/>
    </location>
</feature>
<dbReference type="GO" id="GO:0015293">
    <property type="term" value="F:symporter activity"/>
    <property type="evidence" value="ECO:0007669"/>
    <property type="project" value="InterPro"/>
</dbReference>
<dbReference type="InterPro" id="IPR036259">
    <property type="entry name" value="MFS_trans_sf"/>
</dbReference>
<feature type="transmembrane region" description="Helical" evidence="2">
    <location>
        <begin position="174"/>
        <end position="192"/>
    </location>
</feature>
<dbReference type="KEGG" id="btab:109037968"/>
<feature type="transmembrane region" description="Helical" evidence="2">
    <location>
        <begin position="331"/>
        <end position="351"/>
    </location>
</feature>
<dbReference type="Pfam" id="PF13347">
    <property type="entry name" value="MFS_2"/>
    <property type="match status" value="1"/>
</dbReference>
<keyword evidence="2" id="KW-0472">Membrane</keyword>
<name>A0A9P0EYC3_BEMTA</name>
<dbReference type="AlphaFoldDB" id="A0A9P0EYC3"/>
<feature type="transmembrane region" description="Helical" evidence="2">
    <location>
        <begin position="271"/>
        <end position="290"/>
    </location>
</feature>
<keyword evidence="2" id="KW-1133">Transmembrane helix</keyword>
<evidence type="ECO:0000256" key="1">
    <source>
        <dbReference type="ARBA" id="ARBA00008335"/>
    </source>
</evidence>
<dbReference type="GO" id="GO:0008643">
    <property type="term" value="P:carbohydrate transport"/>
    <property type="evidence" value="ECO:0007669"/>
    <property type="project" value="InterPro"/>
</dbReference>
<evidence type="ECO:0000256" key="2">
    <source>
        <dbReference type="SAM" id="Phobius"/>
    </source>
</evidence>
<dbReference type="Gene3D" id="1.20.1250.20">
    <property type="entry name" value="MFS general substrate transporter like domains"/>
    <property type="match status" value="1"/>
</dbReference>
<organism evidence="3 4">
    <name type="scientific">Bemisia tabaci</name>
    <name type="common">Sweetpotato whitefly</name>
    <name type="synonym">Aleurodes tabaci</name>
    <dbReference type="NCBI Taxonomy" id="7038"/>
    <lineage>
        <taxon>Eukaryota</taxon>
        <taxon>Metazoa</taxon>
        <taxon>Ecdysozoa</taxon>
        <taxon>Arthropoda</taxon>
        <taxon>Hexapoda</taxon>
        <taxon>Insecta</taxon>
        <taxon>Pterygota</taxon>
        <taxon>Neoptera</taxon>
        <taxon>Paraneoptera</taxon>
        <taxon>Hemiptera</taxon>
        <taxon>Sternorrhyncha</taxon>
        <taxon>Aleyrodoidea</taxon>
        <taxon>Aleyrodidae</taxon>
        <taxon>Aleyrodinae</taxon>
        <taxon>Bemisia</taxon>
    </lineage>
</organism>
<feature type="transmembrane region" description="Helical" evidence="2">
    <location>
        <begin position="212"/>
        <end position="233"/>
    </location>
</feature>
<evidence type="ECO:0008006" key="5">
    <source>
        <dbReference type="Google" id="ProtNLM"/>
    </source>
</evidence>
<accession>A0A9P0EYC3</accession>
<gene>
    <name evidence="3" type="ORF">BEMITA_LOCUS236</name>
</gene>
<proteinExistence type="inferred from homology"/>
<dbReference type="PANTHER" id="PTHR11328">
    <property type="entry name" value="MAJOR FACILITATOR SUPERFAMILY DOMAIN-CONTAINING PROTEIN"/>
    <property type="match status" value="1"/>
</dbReference>
<feature type="transmembrane region" description="Helical" evidence="2">
    <location>
        <begin position="394"/>
        <end position="418"/>
    </location>
</feature>
<evidence type="ECO:0000313" key="4">
    <source>
        <dbReference type="Proteomes" id="UP001152759"/>
    </source>
</evidence>
<dbReference type="GO" id="GO:0005886">
    <property type="term" value="C:plasma membrane"/>
    <property type="evidence" value="ECO:0007669"/>
    <property type="project" value="TreeGrafter"/>
</dbReference>
<keyword evidence="4" id="KW-1185">Reference proteome</keyword>